<dbReference type="CDD" id="cd01347">
    <property type="entry name" value="ligand_gated_channel"/>
    <property type="match status" value="1"/>
</dbReference>
<evidence type="ECO:0000313" key="15">
    <source>
        <dbReference type="EMBL" id="MFC3033571.1"/>
    </source>
</evidence>
<comment type="caution">
    <text evidence="15">The sequence shown here is derived from an EMBL/GenBank/DDBJ whole genome shotgun (WGS) entry which is preliminary data.</text>
</comment>
<accession>A0ABV7CM16</accession>
<evidence type="ECO:0000256" key="4">
    <source>
        <dbReference type="ARBA" id="ARBA00022692"/>
    </source>
</evidence>
<dbReference type="PANTHER" id="PTHR30069:SF53">
    <property type="entry name" value="COLICIN I RECEPTOR-RELATED"/>
    <property type="match status" value="1"/>
</dbReference>
<feature type="domain" description="TonB-dependent receptor plug" evidence="14">
    <location>
        <begin position="43"/>
        <end position="148"/>
    </location>
</feature>
<evidence type="ECO:0000256" key="8">
    <source>
        <dbReference type="ARBA" id="ARBA00023136"/>
    </source>
</evidence>
<keyword evidence="16" id="KW-1185">Reference proteome</keyword>
<keyword evidence="9 10" id="KW-0998">Cell outer membrane</keyword>
<evidence type="ECO:0000256" key="11">
    <source>
        <dbReference type="RuleBase" id="RU003357"/>
    </source>
</evidence>
<keyword evidence="4 10" id="KW-0812">Transmembrane</keyword>
<comment type="subcellular location">
    <subcellularLocation>
        <location evidence="1 10">Cell outer membrane</location>
        <topology evidence="1 10">Multi-pass membrane protein</topology>
    </subcellularLocation>
</comment>
<name>A0ABV7CM16_9GAMM</name>
<comment type="similarity">
    <text evidence="10 11">Belongs to the TonB-dependent receptor family.</text>
</comment>
<evidence type="ECO:0000256" key="5">
    <source>
        <dbReference type="ARBA" id="ARBA00022729"/>
    </source>
</evidence>
<keyword evidence="15" id="KW-0675">Receptor</keyword>
<keyword evidence="5 12" id="KW-0732">Signal</keyword>
<keyword evidence="6" id="KW-0406">Ion transport</keyword>
<dbReference type="InterPro" id="IPR012910">
    <property type="entry name" value="Plug_dom"/>
</dbReference>
<evidence type="ECO:0000259" key="13">
    <source>
        <dbReference type="Pfam" id="PF00593"/>
    </source>
</evidence>
<dbReference type="Gene3D" id="2.170.130.10">
    <property type="entry name" value="TonB-dependent receptor, plug domain"/>
    <property type="match status" value="1"/>
</dbReference>
<dbReference type="PANTHER" id="PTHR30069">
    <property type="entry name" value="TONB-DEPENDENT OUTER MEMBRANE RECEPTOR"/>
    <property type="match status" value="1"/>
</dbReference>
<dbReference type="InterPro" id="IPR037066">
    <property type="entry name" value="Plug_dom_sf"/>
</dbReference>
<keyword evidence="8 10" id="KW-0472">Membrane</keyword>
<keyword evidence="3 10" id="KW-1134">Transmembrane beta strand</keyword>
<dbReference type="PROSITE" id="PS52016">
    <property type="entry name" value="TONB_DEPENDENT_REC_3"/>
    <property type="match status" value="1"/>
</dbReference>
<evidence type="ECO:0000256" key="7">
    <source>
        <dbReference type="ARBA" id="ARBA00023077"/>
    </source>
</evidence>
<evidence type="ECO:0000256" key="2">
    <source>
        <dbReference type="ARBA" id="ARBA00022448"/>
    </source>
</evidence>
<dbReference type="Gene3D" id="2.40.170.20">
    <property type="entry name" value="TonB-dependent receptor, beta-barrel domain"/>
    <property type="match status" value="1"/>
</dbReference>
<evidence type="ECO:0000259" key="14">
    <source>
        <dbReference type="Pfam" id="PF07715"/>
    </source>
</evidence>
<evidence type="ECO:0000256" key="12">
    <source>
        <dbReference type="SAM" id="SignalP"/>
    </source>
</evidence>
<evidence type="ECO:0000256" key="1">
    <source>
        <dbReference type="ARBA" id="ARBA00004571"/>
    </source>
</evidence>
<protein>
    <submittedName>
        <fullName evidence="15">TonB-dependent receptor domain-containing protein</fullName>
    </submittedName>
</protein>
<evidence type="ECO:0000256" key="10">
    <source>
        <dbReference type="PROSITE-ProRule" id="PRU01360"/>
    </source>
</evidence>
<organism evidence="15 16">
    <name type="scientific">Pseudoalteromonas fenneropenaei</name>
    <dbReference type="NCBI Taxonomy" id="1737459"/>
    <lineage>
        <taxon>Bacteria</taxon>
        <taxon>Pseudomonadati</taxon>
        <taxon>Pseudomonadota</taxon>
        <taxon>Gammaproteobacteria</taxon>
        <taxon>Alteromonadales</taxon>
        <taxon>Pseudoalteromonadaceae</taxon>
        <taxon>Pseudoalteromonas</taxon>
    </lineage>
</organism>
<sequence>MLNKSLLCSAIAAALSFSALADNSSTSLERITVTANKIAQPLNQVLASVTVIERVEIEQSGAADLVTVLQTQAGFQVNANGGLGQNAGVSLRGASTRHTLVLLDGVRVGSATLGYKTLANIPLNSIERIEVVKGSRAAVYGSDALAGVINIITRNAVGGQIDIAIGSDSYRSADLATGTQIGGLALAFNAGYQKTDGFDVLQTKQPDEDGYENVNVGFNAAYQDEQLGDFKAMLQRSQGEAYYDSGFGSADTEIYKGEFTNQVWALGWQKALLENLTVSATLSRATDESDDVGEGYTSEFYTERKSQDLLVQYSPLTALNTLLGYSKVTEDVGGSSTAYDVTERDLEAWFAGATYEYQAWLAEAVVREEHNSQYGNEFTYSTALGYRVNELLTVRASQNTGFKAPTFNDLYYPNSGNLALRPESSTNQELGLTLARDDVSLTLAVFRTDYEDKIAWAPSAGNPNKWLPSNVNQARHEGFELTQQHSFYGYKSTWNYTYLDAKDLDNSKALNYVSKHSANWALSKEWQDWRVGGEWQLRGKREGKYTQLPSYALFNLVTGYTLSEGFVLTLRVENLFDRDYQGVDAGVKVFGDPSSVFYYNTPGRRAYLSFNAEF</sequence>
<feature type="signal peptide" evidence="12">
    <location>
        <begin position="1"/>
        <end position="21"/>
    </location>
</feature>
<evidence type="ECO:0000313" key="16">
    <source>
        <dbReference type="Proteomes" id="UP001595453"/>
    </source>
</evidence>
<dbReference type="Proteomes" id="UP001595453">
    <property type="component" value="Unassembled WGS sequence"/>
</dbReference>
<gene>
    <name evidence="15" type="ORF">ACFOEE_13670</name>
</gene>
<dbReference type="Pfam" id="PF00593">
    <property type="entry name" value="TonB_dep_Rec_b-barrel"/>
    <property type="match status" value="1"/>
</dbReference>
<proteinExistence type="inferred from homology"/>
<dbReference type="EMBL" id="JBHRSD010000023">
    <property type="protein sequence ID" value="MFC3033571.1"/>
    <property type="molecule type" value="Genomic_DNA"/>
</dbReference>
<dbReference type="InterPro" id="IPR039426">
    <property type="entry name" value="TonB-dep_rcpt-like"/>
</dbReference>
<evidence type="ECO:0000256" key="9">
    <source>
        <dbReference type="ARBA" id="ARBA00023237"/>
    </source>
</evidence>
<feature type="domain" description="TonB-dependent receptor-like beta-barrel" evidence="13">
    <location>
        <begin position="192"/>
        <end position="575"/>
    </location>
</feature>
<evidence type="ECO:0000256" key="6">
    <source>
        <dbReference type="ARBA" id="ARBA00023065"/>
    </source>
</evidence>
<reference evidence="16" key="1">
    <citation type="journal article" date="2019" name="Int. J. Syst. Evol. Microbiol.">
        <title>The Global Catalogue of Microorganisms (GCM) 10K type strain sequencing project: providing services to taxonomists for standard genome sequencing and annotation.</title>
        <authorList>
            <consortium name="The Broad Institute Genomics Platform"/>
            <consortium name="The Broad Institute Genome Sequencing Center for Infectious Disease"/>
            <person name="Wu L."/>
            <person name="Ma J."/>
        </authorList>
    </citation>
    <scope>NUCLEOTIDE SEQUENCE [LARGE SCALE GENOMIC DNA]</scope>
    <source>
        <strain evidence="16">KCTC 42730</strain>
    </source>
</reference>
<dbReference type="RefSeq" id="WP_377125195.1">
    <property type="nucleotide sequence ID" value="NZ_JBHRSD010000023.1"/>
</dbReference>
<keyword evidence="7 11" id="KW-0798">TonB box</keyword>
<evidence type="ECO:0000256" key="3">
    <source>
        <dbReference type="ARBA" id="ARBA00022452"/>
    </source>
</evidence>
<dbReference type="InterPro" id="IPR000531">
    <property type="entry name" value="Beta-barrel_TonB"/>
</dbReference>
<dbReference type="Pfam" id="PF07715">
    <property type="entry name" value="Plug"/>
    <property type="match status" value="1"/>
</dbReference>
<keyword evidence="2 10" id="KW-0813">Transport</keyword>
<dbReference type="InterPro" id="IPR036942">
    <property type="entry name" value="Beta-barrel_TonB_sf"/>
</dbReference>
<dbReference type="SUPFAM" id="SSF56935">
    <property type="entry name" value="Porins"/>
    <property type="match status" value="1"/>
</dbReference>
<feature type="chain" id="PRO_5045730352" evidence="12">
    <location>
        <begin position="22"/>
        <end position="614"/>
    </location>
</feature>